<keyword evidence="2" id="KW-1185">Reference proteome</keyword>
<dbReference type="Gene3D" id="3.30.460.10">
    <property type="entry name" value="Beta Polymerase, domain 2"/>
    <property type="match status" value="1"/>
</dbReference>
<dbReference type="SUPFAM" id="SSF81301">
    <property type="entry name" value="Nucleotidyltransferase"/>
    <property type="match status" value="1"/>
</dbReference>
<dbReference type="Proteomes" id="UP000438106">
    <property type="component" value="Unassembled WGS sequence"/>
</dbReference>
<dbReference type="AlphaFoldDB" id="A0A7X3FSX8"/>
<dbReference type="PANTHER" id="PTHR34822">
    <property type="entry name" value="GRPB DOMAIN PROTEIN (AFU_ORTHOLOGUE AFUA_1G01530)"/>
    <property type="match status" value="1"/>
</dbReference>
<sequence>MSERIALVDADPEWSSLFLRERERILACFQQAPELIEHMGSTAVPGLAAKPIIDIIALVENLDAGRMAVPALVSAGYVHRDDFPMPDRIFLMKLDPVSGARTHQLHIHANEVEVARHLLFRDRLRRDPECRAAYSALKQDLAVRFAEDRQAYSQHKTAFIDAVVAQDGGPARAQSWNP</sequence>
<evidence type="ECO:0000313" key="2">
    <source>
        <dbReference type="Proteomes" id="UP000438106"/>
    </source>
</evidence>
<name>A0A7X3FSX8_9HYPH</name>
<protein>
    <submittedName>
        <fullName evidence="1">GrpB family protein</fullName>
    </submittedName>
</protein>
<dbReference type="InterPro" id="IPR043519">
    <property type="entry name" value="NT_sf"/>
</dbReference>
<comment type="caution">
    <text evidence="1">The sequence shown here is derived from an EMBL/GenBank/DDBJ whole genome shotgun (WGS) entry which is preliminary data.</text>
</comment>
<accession>A0A7X3FSX8</accession>
<dbReference type="InterPro" id="IPR007344">
    <property type="entry name" value="GrpB/CoaE"/>
</dbReference>
<dbReference type="PANTHER" id="PTHR34822:SF1">
    <property type="entry name" value="GRPB FAMILY PROTEIN"/>
    <property type="match status" value="1"/>
</dbReference>
<gene>
    <name evidence="1" type="ORF">GO014_14290</name>
</gene>
<proteinExistence type="predicted"/>
<reference evidence="1 2" key="1">
    <citation type="submission" date="2019-12" db="EMBL/GenBank/DDBJ databases">
        <title>Devosia maris sp. nov., isolated from the deep seawater.</title>
        <authorList>
            <person name="Liu Y."/>
        </authorList>
    </citation>
    <scope>NUCLEOTIDE SEQUENCE [LARGE SCALE GENOMIC DNA]</scope>
    <source>
        <strain evidence="1 2">L53-10-65</strain>
    </source>
</reference>
<organism evidence="1 2">
    <name type="scientific">Devosia marina</name>
    <dbReference type="NCBI Taxonomy" id="2683198"/>
    <lineage>
        <taxon>Bacteria</taxon>
        <taxon>Pseudomonadati</taxon>
        <taxon>Pseudomonadota</taxon>
        <taxon>Alphaproteobacteria</taxon>
        <taxon>Hyphomicrobiales</taxon>
        <taxon>Devosiaceae</taxon>
        <taxon>Devosia</taxon>
    </lineage>
</organism>
<evidence type="ECO:0000313" key="1">
    <source>
        <dbReference type="EMBL" id="MVT00195.1"/>
    </source>
</evidence>
<dbReference type="RefSeq" id="WP_157290997.1">
    <property type="nucleotide sequence ID" value="NZ_WQRF01000004.1"/>
</dbReference>
<dbReference type="Pfam" id="PF04229">
    <property type="entry name" value="GrpB"/>
    <property type="match status" value="1"/>
</dbReference>
<dbReference type="EMBL" id="WQRF01000004">
    <property type="protein sequence ID" value="MVT00195.1"/>
    <property type="molecule type" value="Genomic_DNA"/>
</dbReference>